<dbReference type="SUPFAM" id="SSF49464">
    <property type="entry name" value="Carboxypeptidase regulatory domain-like"/>
    <property type="match status" value="1"/>
</dbReference>
<name>D2R8Q7_PIRSD</name>
<dbReference type="STRING" id="530564.Psta_2933"/>
<proteinExistence type="predicted"/>
<dbReference type="KEGG" id="psl:Psta_2933"/>
<dbReference type="Proteomes" id="UP000001887">
    <property type="component" value="Chromosome"/>
</dbReference>
<feature type="signal peptide" evidence="1">
    <location>
        <begin position="1"/>
        <end position="22"/>
    </location>
</feature>
<evidence type="ECO:0008006" key="4">
    <source>
        <dbReference type="Google" id="ProtNLM"/>
    </source>
</evidence>
<protein>
    <recommendedName>
        <fullName evidence="4">Lipoprotein</fullName>
    </recommendedName>
</protein>
<evidence type="ECO:0000256" key="1">
    <source>
        <dbReference type="SAM" id="SignalP"/>
    </source>
</evidence>
<dbReference type="eggNOG" id="COG3794">
    <property type="taxonomic scope" value="Bacteria"/>
</dbReference>
<gene>
    <name evidence="2" type="ordered locus">Psta_2933</name>
</gene>
<dbReference type="AlphaFoldDB" id="D2R8Q7"/>
<dbReference type="InterPro" id="IPR008972">
    <property type="entry name" value="Cupredoxin"/>
</dbReference>
<dbReference type="OrthoDB" id="9772097at2"/>
<dbReference type="InterPro" id="IPR008969">
    <property type="entry name" value="CarboxyPept-like_regulatory"/>
</dbReference>
<accession>D2R8Q7</accession>
<evidence type="ECO:0000313" key="3">
    <source>
        <dbReference type="Proteomes" id="UP000001887"/>
    </source>
</evidence>
<keyword evidence="1" id="KW-0732">Signal</keyword>
<dbReference type="Gene3D" id="2.60.40.420">
    <property type="entry name" value="Cupredoxins - blue copper proteins"/>
    <property type="match status" value="1"/>
</dbReference>
<organism evidence="2 3">
    <name type="scientific">Pirellula staleyi (strain ATCC 27377 / DSM 6068 / ICPB 4128)</name>
    <name type="common">Pirella staleyi</name>
    <dbReference type="NCBI Taxonomy" id="530564"/>
    <lineage>
        <taxon>Bacteria</taxon>
        <taxon>Pseudomonadati</taxon>
        <taxon>Planctomycetota</taxon>
        <taxon>Planctomycetia</taxon>
        <taxon>Pirellulales</taxon>
        <taxon>Pirellulaceae</taxon>
        <taxon>Pirellula</taxon>
    </lineage>
</organism>
<keyword evidence="3" id="KW-1185">Reference proteome</keyword>
<dbReference type="SUPFAM" id="SSF49503">
    <property type="entry name" value="Cupredoxins"/>
    <property type="match status" value="1"/>
</dbReference>
<sequence length="264" mass="28854" precursor="true">MKRFFSLSLVVALLATAGSAVAQDWGNVKIKFSYEDKDFAAKKLVPDKDVAFCGPKMLKDESLVVGKDGGLQNVVVYLLPAVGKKVPVHPDYEKTATGEVKVDNIGCRYEPHVAVIRTTQKLVLGNPDPIGHNVKGDLFNNGSFNELIPAKGELKKNPFAKAETQPSPLTCSIHGWMNGWLLVKDDPYAGVSNEAGEVVISNVPAGTWNFVVWQEKAGYVDKVKQGTKEVEWKRGRMSVTVKKGENDLGSFVVPASTIDKKLRK</sequence>
<feature type="chain" id="PRO_5003036119" description="Lipoprotein" evidence="1">
    <location>
        <begin position="23"/>
        <end position="264"/>
    </location>
</feature>
<dbReference type="EMBL" id="CP001848">
    <property type="protein sequence ID" value="ADB17598.1"/>
    <property type="molecule type" value="Genomic_DNA"/>
</dbReference>
<evidence type="ECO:0000313" key="2">
    <source>
        <dbReference type="EMBL" id="ADB17598.1"/>
    </source>
</evidence>
<reference evidence="2 3" key="1">
    <citation type="journal article" date="2009" name="Stand. Genomic Sci.">
        <title>Complete genome sequence of Pirellula staleyi type strain (ATCC 27377).</title>
        <authorList>
            <person name="Clum A."/>
            <person name="Tindall B.J."/>
            <person name="Sikorski J."/>
            <person name="Ivanova N."/>
            <person name="Mavrommatis K."/>
            <person name="Lucas S."/>
            <person name="Glavina del Rio T."/>
            <person name="Nolan M."/>
            <person name="Chen F."/>
            <person name="Tice H."/>
            <person name="Pitluck S."/>
            <person name="Cheng J.F."/>
            <person name="Chertkov O."/>
            <person name="Brettin T."/>
            <person name="Han C."/>
            <person name="Detter J.C."/>
            <person name="Kuske C."/>
            <person name="Bruce D."/>
            <person name="Goodwin L."/>
            <person name="Ovchinikova G."/>
            <person name="Pati A."/>
            <person name="Mikhailova N."/>
            <person name="Chen A."/>
            <person name="Palaniappan K."/>
            <person name="Land M."/>
            <person name="Hauser L."/>
            <person name="Chang Y.J."/>
            <person name="Jeffries C.D."/>
            <person name="Chain P."/>
            <person name="Rohde M."/>
            <person name="Goker M."/>
            <person name="Bristow J."/>
            <person name="Eisen J.A."/>
            <person name="Markowitz V."/>
            <person name="Hugenholtz P."/>
            <person name="Kyrpides N.C."/>
            <person name="Klenk H.P."/>
            <person name="Lapidus A."/>
        </authorList>
    </citation>
    <scope>NUCLEOTIDE SEQUENCE [LARGE SCALE GENOMIC DNA]</scope>
    <source>
        <strain evidence="3">ATCC 27377 / DSM 6068 / ICPB 4128</strain>
    </source>
</reference>
<dbReference type="HOGENOM" id="CLU_077411_0_0_0"/>